<dbReference type="RefSeq" id="WP_236686180.1">
    <property type="nucleotide sequence ID" value="NZ_CP011545.1"/>
</dbReference>
<keyword evidence="4" id="KW-1185">Reference proteome</keyword>
<dbReference type="InterPro" id="IPR038720">
    <property type="entry name" value="YprB_RNase_H-like_dom"/>
</dbReference>
<dbReference type="NCBIfam" id="TIGR03491">
    <property type="entry name" value="TM0106 family RecB-like putative nuclease"/>
    <property type="match status" value="1"/>
</dbReference>
<protein>
    <submittedName>
        <fullName evidence="3">RecB family nuclease, putative, TM0106 family</fullName>
    </submittedName>
</protein>
<dbReference type="KEGG" id="cted:CTEST_12605"/>
<dbReference type="Pfam" id="PF13482">
    <property type="entry name" value="RNase_H_2"/>
    <property type="match status" value="1"/>
</dbReference>
<evidence type="ECO:0000256" key="1">
    <source>
        <dbReference type="SAM" id="MobiDB-lite"/>
    </source>
</evidence>
<evidence type="ECO:0000313" key="4">
    <source>
        <dbReference type="Proteomes" id="UP000035540"/>
    </source>
</evidence>
<sequence>MLVAREAVQALLPQRRALGDGRSRRFLRVDIPGEDAFAAELATLEALAQRATLITGAVFSTAQWRVEVDILVRRPDGLYMPVIVSNHRVARAAQGHSTPVLATGRLGLGEPVEGQFRLRHHAIDGYRLGLAARALAEMDLDSGWGGTIGQDRTRAFLERTASFQPALDKALDLPLPRRPRRVKECATCRFRPLCDVELTELDDISLVLPGDRAEPFREQGITTVQELIDARWLGEPAALAKAWREGIPLLRRVDAVDAPRADVEIDVDMEAYLDQGAYLWGTFDGQDYRAFATWEPLGGDAEAENFARLWAWLEQKREQAHRDGVTFAAYCWSAHGENHWMRMSARRFGGRRFTDVTVPTEAEVVEFISSQEWVDMFDVVRRQLVGPYGLGLKVVAPVAGYTWADGDFDGEESVNARRVARGVDKQALETRSRLLRYNEDDCRATARVREWMRAGAPGTPLIRQYLDDEATGSPQRGEAESPRG</sequence>
<accession>A0A0G3HFJ9</accession>
<name>A0A0G3HFJ9_9CORY</name>
<dbReference type="AlphaFoldDB" id="A0A0G3HFJ9"/>
<dbReference type="PATRIC" id="fig|136857.5.peg.2489"/>
<reference evidence="4" key="2">
    <citation type="submission" date="2015-05" db="EMBL/GenBank/DDBJ databases">
        <title>Complete genome sequence of Corynebacterium testudinoris DSM 44614, recovered from necrotic lesions in the mouth of a tortoise.</title>
        <authorList>
            <person name="Ruckert C."/>
            <person name="Albersmeier A."/>
            <person name="Winkler A."/>
            <person name="Tauch A."/>
        </authorList>
    </citation>
    <scope>NUCLEOTIDE SEQUENCE [LARGE SCALE GENOMIC DNA]</scope>
    <source>
        <strain evidence="4">DSM 44614</strain>
    </source>
</reference>
<gene>
    <name evidence="3" type="ORF">CTEST_12605</name>
</gene>
<dbReference type="InterPro" id="IPR019993">
    <property type="entry name" value="RecB_nuclease_TM0106_put"/>
</dbReference>
<organism evidence="3 4">
    <name type="scientific">Corynebacterium testudinoris</name>
    <dbReference type="NCBI Taxonomy" id="136857"/>
    <lineage>
        <taxon>Bacteria</taxon>
        <taxon>Bacillati</taxon>
        <taxon>Actinomycetota</taxon>
        <taxon>Actinomycetes</taxon>
        <taxon>Mycobacteriales</taxon>
        <taxon>Corynebacteriaceae</taxon>
        <taxon>Corynebacterium</taxon>
    </lineage>
</organism>
<dbReference type="STRING" id="136857.CTEST_12605"/>
<evidence type="ECO:0000259" key="2">
    <source>
        <dbReference type="Pfam" id="PF13482"/>
    </source>
</evidence>
<dbReference type="EMBL" id="CP011545">
    <property type="protein sequence ID" value="AKK09927.1"/>
    <property type="molecule type" value="Genomic_DNA"/>
</dbReference>
<reference evidence="3 4" key="1">
    <citation type="journal article" date="2015" name="Genome Announc.">
        <title>Complete Genome Sequence of the Type Strain Corynebacterium testudinoris DSM 44614, Recovered from Necrotic Lesions in the Mouth of a Tortoise.</title>
        <authorList>
            <person name="Ruckert C."/>
            <person name="Kriete M."/>
            <person name="Jaenicke S."/>
            <person name="Winkler A."/>
            <person name="Tauch A."/>
        </authorList>
    </citation>
    <scope>NUCLEOTIDE SEQUENCE [LARGE SCALE GENOMIC DNA]</scope>
    <source>
        <strain evidence="3 4">DSM 44614</strain>
    </source>
</reference>
<feature type="domain" description="YprB ribonuclease H-like" evidence="2">
    <location>
        <begin position="348"/>
        <end position="452"/>
    </location>
</feature>
<dbReference type="Proteomes" id="UP000035540">
    <property type="component" value="Chromosome"/>
</dbReference>
<feature type="region of interest" description="Disordered" evidence="1">
    <location>
        <begin position="465"/>
        <end position="484"/>
    </location>
</feature>
<proteinExistence type="predicted"/>
<evidence type="ECO:0000313" key="3">
    <source>
        <dbReference type="EMBL" id="AKK09927.1"/>
    </source>
</evidence>